<dbReference type="EMBL" id="JASNVH010000023">
    <property type="protein sequence ID" value="MDK4307913.1"/>
    <property type="molecule type" value="Genomic_DNA"/>
</dbReference>
<accession>A0AAP4BTA3</accession>
<proteinExistence type="predicted"/>
<reference evidence="1" key="1">
    <citation type="submission" date="2023-05" db="EMBL/GenBank/DDBJ databases">
        <title>Metabolic capabilities are highly conserved among human nasal-associated Corynebacterium species in pangenomic analyses.</title>
        <authorList>
            <person name="Tran T.H."/>
            <person name="Roberts A.Q."/>
            <person name="Escapa I.F."/>
            <person name="Gao W."/>
            <person name="Conlan S."/>
            <person name="Kong H."/>
            <person name="Segre J.A."/>
            <person name="Kelly M.S."/>
            <person name="Lemon K.P."/>
        </authorList>
    </citation>
    <scope>NUCLEOTIDE SEQUENCE</scope>
    <source>
        <strain evidence="1">KPL2773</strain>
    </source>
</reference>
<dbReference type="Proteomes" id="UP001224412">
    <property type="component" value="Unassembled WGS sequence"/>
</dbReference>
<evidence type="ECO:0000313" key="1">
    <source>
        <dbReference type="EMBL" id="MDK4307913.1"/>
    </source>
</evidence>
<sequence length="341" mass="38722">MTDSTPGLFATRSLGQFAEKWARGIADVLEQEFPAVNMHISTSADDCDVRPRTQHPSFWGCFDWHSSVHMQYSAVRLLSEEKLSSEASTRLHNILEQRWDKQSLQAEYDYLVNDPSFEQPYGRAWLLQLARRSGREEFLPLVELTEKHIMKWVSALSHPIRHGMHYNTAFNLFLMLDAAQAMGRGRLADVLADAARNLFLGDCNYPVEWELSGSDFLSNALCEMLLLSRVLDKAEFSAWLEKFLPSQEKALVFLTHSPEVLDPSDGQLAHLYGLTLSRAWMLRELAPHLGRKAQEVIADRTPAMLDSVEKQLVDGDFMATHWLTTYALLAIRADGADEPEL</sequence>
<comment type="caution">
    <text evidence="1">The sequence shown here is derived from an EMBL/GenBank/DDBJ whole genome shotgun (WGS) entry which is preliminary data.</text>
</comment>
<dbReference type="InterPro" id="IPR021365">
    <property type="entry name" value="DUF2891"/>
</dbReference>
<name>A0AAP4BTA3_9CORY</name>
<dbReference type="Pfam" id="PF11199">
    <property type="entry name" value="DUF2891"/>
    <property type="match status" value="1"/>
</dbReference>
<dbReference type="GO" id="GO:0005975">
    <property type="term" value="P:carbohydrate metabolic process"/>
    <property type="evidence" value="ECO:0007669"/>
    <property type="project" value="InterPro"/>
</dbReference>
<dbReference type="RefSeq" id="WP_284589250.1">
    <property type="nucleotide sequence ID" value="NZ_JASNUC010000016.1"/>
</dbReference>
<gene>
    <name evidence="1" type="ORF">QPX42_10285</name>
</gene>
<dbReference type="InterPro" id="IPR008928">
    <property type="entry name" value="6-hairpin_glycosidase_sf"/>
</dbReference>
<dbReference type="AlphaFoldDB" id="A0AAP4BTA3"/>
<evidence type="ECO:0000313" key="2">
    <source>
        <dbReference type="Proteomes" id="UP001224412"/>
    </source>
</evidence>
<dbReference type="SUPFAM" id="SSF48208">
    <property type="entry name" value="Six-hairpin glycosidases"/>
    <property type="match status" value="1"/>
</dbReference>
<organism evidence="1 2">
    <name type="scientific">Corynebacterium pseudodiphtheriticum</name>
    <dbReference type="NCBI Taxonomy" id="37637"/>
    <lineage>
        <taxon>Bacteria</taxon>
        <taxon>Bacillati</taxon>
        <taxon>Actinomycetota</taxon>
        <taxon>Actinomycetes</taxon>
        <taxon>Mycobacteriales</taxon>
        <taxon>Corynebacteriaceae</taxon>
        <taxon>Corynebacterium</taxon>
    </lineage>
</organism>
<protein>
    <submittedName>
        <fullName evidence="1">DUF2891 family protein</fullName>
    </submittedName>
</protein>